<gene>
    <name evidence="16" type="primary">nad6</name>
</gene>
<evidence type="ECO:0000313" key="16">
    <source>
        <dbReference type="EMBL" id="AXS66513.1"/>
    </source>
</evidence>
<comment type="subcellular location">
    <subcellularLocation>
        <location evidence="1 15">Mitochondrion membrane</location>
        <topology evidence="1 15">Multi-pass membrane protein</topology>
    </subcellularLocation>
</comment>
<geneLocation type="mitochondrion" evidence="16"/>
<evidence type="ECO:0000256" key="9">
    <source>
        <dbReference type="ARBA" id="ARBA00022982"/>
    </source>
</evidence>
<evidence type="ECO:0000256" key="12">
    <source>
        <dbReference type="ARBA" id="ARBA00023128"/>
    </source>
</evidence>
<evidence type="ECO:0000256" key="14">
    <source>
        <dbReference type="ARBA" id="ARBA00049551"/>
    </source>
</evidence>
<keyword evidence="13 15" id="KW-0472">Membrane</keyword>
<keyword evidence="5 15" id="KW-0813">Transport</keyword>
<name>A0A346RKB6_9COLE</name>
<keyword evidence="12 15" id="KW-0496">Mitochondrion</keyword>
<keyword evidence="10 15" id="KW-1133">Transmembrane helix</keyword>
<dbReference type="GO" id="GO:0031966">
    <property type="term" value="C:mitochondrial membrane"/>
    <property type="evidence" value="ECO:0007669"/>
    <property type="project" value="UniProtKB-SubCell"/>
</dbReference>
<dbReference type="EMBL" id="MG193523">
    <property type="protein sequence ID" value="AXS66513.1"/>
    <property type="molecule type" value="Genomic_DNA"/>
</dbReference>
<evidence type="ECO:0000256" key="7">
    <source>
        <dbReference type="ARBA" id="ARBA00022692"/>
    </source>
</evidence>
<proteinExistence type="inferred from homology"/>
<reference evidence="16" key="1">
    <citation type="journal article" date="2018" name="J. ISSAAS">
        <title>The contribution of mitochondrial metagenomics to large-scale data mining and phylogenetic analysis of Coleoptera.</title>
        <authorList>
            <person name="Miller K."/>
            <person name="Linard B."/>
            <person name="Motyka M."/>
            <person name="Bocek M."/>
            <person name="Vogler A.P."/>
        </authorList>
    </citation>
    <scope>NUCLEOTIDE SEQUENCE</scope>
</reference>
<evidence type="ECO:0000256" key="8">
    <source>
        <dbReference type="ARBA" id="ARBA00022967"/>
    </source>
</evidence>
<evidence type="ECO:0000256" key="1">
    <source>
        <dbReference type="ARBA" id="ARBA00004225"/>
    </source>
</evidence>
<keyword evidence="8 15" id="KW-1278">Translocase</keyword>
<evidence type="ECO:0000256" key="15">
    <source>
        <dbReference type="RuleBase" id="RU004430"/>
    </source>
</evidence>
<keyword evidence="7 15" id="KW-0812">Transmembrane</keyword>
<dbReference type="PANTHER" id="PTHR11435:SF1">
    <property type="entry name" value="NADH-UBIQUINONE OXIDOREDUCTASE CHAIN 6"/>
    <property type="match status" value="1"/>
</dbReference>
<evidence type="ECO:0000256" key="13">
    <source>
        <dbReference type="ARBA" id="ARBA00023136"/>
    </source>
</evidence>
<dbReference type="InterPro" id="IPR050269">
    <property type="entry name" value="ComplexI_Subunit6"/>
</dbReference>
<organism evidence="16">
    <name type="scientific">Coleoptera sp. 27 KM-2017</name>
    <dbReference type="NCBI Taxonomy" id="2219331"/>
    <lineage>
        <taxon>Eukaryota</taxon>
        <taxon>Metazoa</taxon>
        <taxon>Ecdysozoa</taxon>
        <taxon>Arthropoda</taxon>
        <taxon>Hexapoda</taxon>
        <taxon>Insecta</taxon>
        <taxon>Pterygota</taxon>
        <taxon>Neoptera</taxon>
        <taxon>Endopterygota</taxon>
        <taxon>Coleoptera</taxon>
    </lineage>
</organism>
<keyword evidence="15" id="KW-0830">Ubiquinone</keyword>
<evidence type="ECO:0000256" key="3">
    <source>
        <dbReference type="ARBA" id="ARBA00012944"/>
    </source>
</evidence>
<dbReference type="PANTHER" id="PTHR11435">
    <property type="entry name" value="NADH UBIQUINONE OXIDOREDUCTASE SUBUNIT ND6"/>
    <property type="match status" value="1"/>
</dbReference>
<comment type="similarity">
    <text evidence="2 15">Belongs to the complex I subunit 6 family.</text>
</comment>
<feature type="transmembrane region" description="Helical" evidence="15">
    <location>
        <begin position="78"/>
        <end position="99"/>
    </location>
</feature>
<dbReference type="GO" id="GO:0008137">
    <property type="term" value="F:NADH dehydrogenase (ubiquinone) activity"/>
    <property type="evidence" value="ECO:0007669"/>
    <property type="project" value="UniProtKB-EC"/>
</dbReference>
<keyword evidence="9 15" id="KW-0249">Electron transport</keyword>
<evidence type="ECO:0000256" key="4">
    <source>
        <dbReference type="ARBA" id="ARBA00021095"/>
    </source>
</evidence>
<keyword evidence="11 15" id="KW-0520">NAD</keyword>
<comment type="catalytic activity">
    <reaction evidence="14 15">
        <text>a ubiquinone + NADH + 5 H(+)(in) = a ubiquinol + NAD(+) + 4 H(+)(out)</text>
        <dbReference type="Rhea" id="RHEA:29091"/>
        <dbReference type="Rhea" id="RHEA-COMP:9565"/>
        <dbReference type="Rhea" id="RHEA-COMP:9566"/>
        <dbReference type="ChEBI" id="CHEBI:15378"/>
        <dbReference type="ChEBI" id="CHEBI:16389"/>
        <dbReference type="ChEBI" id="CHEBI:17976"/>
        <dbReference type="ChEBI" id="CHEBI:57540"/>
        <dbReference type="ChEBI" id="CHEBI:57945"/>
        <dbReference type="EC" id="7.1.1.2"/>
    </reaction>
</comment>
<dbReference type="Pfam" id="PF00499">
    <property type="entry name" value="Oxidored_q3"/>
    <property type="match status" value="1"/>
</dbReference>
<dbReference type="EC" id="7.1.1.2" evidence="3 15"/>
<dbReference type="AlphaFoldDB" id="A0A346RKB6"/>
<evidence type="ECO:0000256" key="5">
    <source>
        <dbReference type="ARBA" id="ARBA00022448"/>
    </source>
</evidence>
<evidence type="ECO:0000256" key="2">
    <source>
        <dbReference type="ARBA" id="ARBA00005698"/>
    </source>
</evidence>
<feature type="transmembrane region" description="Helical" evidence="15">
    <location>
        <begin position="128"/>
        <end position="152"/>
    </location>
</feature>
<keyword evidence="6 15" id="KW-0679">Respiratory chain</keyword>
<evidence type="ECO:0000256" key="11">
    <source>
        <dbReference type="ARBA" id="ARBA00023027"/>
    </source>
</evidence>
<evidence type="ECO:0000256" key="6">
    <source>
        <dbReference type="ARBA" id="ARBA00022660"/>
    </source>
</evidence>
<comment type="function">
    <text evidence="15">Core subunit of the mitochondrial membrane respiratory chain NADH dehydrogenase (Complex I) which catalyzes electron transfer from NADH through the respiratory chain, using ubiquinone as an electron acceptor. Essential for the catalytic activity and assembly of complex I.</text>
</comment>
<dbReference type="InterPro" id="IPR001457">
    <property type="entry name" value="NADH_UbQ/plastoQ_OxRdtase_su6"/>
</dbReference>
<sequence length="163" mass="19407">MILMWMMMLLLSFFMIFMNHPISMSIILLIQTILIALITGLMKFNFWYSYILFLIMIGGLLILFMYMTSIASNEKFKFSMNLMLILIPSLMLIMMNFIMPSKYNFSQYQESITQMNSMNIDLNKFMNYPFNMIMIMMIIYLFLALIMAVKITNIKMGTLRKKF</sequence>
<accession>A0A346RKB6</accession>
<protein>
    <recommendedName>
        <fullName evidence="4 15">NADH-ubiquinone oxidoreductase chain 6</fullName>
        <ecNumber evidence="3 15">7.1.1.2</ecNumber>
    </recommendedName>
</protein>
<evidence type="ECO:0000256" key="10">
    <source>
        <dbReference type="ARBA" id="ARBA00022989"/>
    </source>
</evidence>
<feature type="transmembrane region" description="Helical" evidence="15">
    <location>
        <begin position="46"/>
        <end position="66"/>
    </location>
</feature>